<evidence type="ECO:0000313" key="1">
    <source>
        <dbReference type="EMBL" id="BFO81102.1"/>
    </source>
</evidence>
<dbReference type="EMBL" id="AP035789">
    <property type="protein sequence ID" value="BFO81102.1"/>
    <property type="molecule type" value="Genomic_DNA"/>
</dbReference>
<name>A0AB33JNS3_9BACT</name>
<organism evidence="1">
    <name type="scientific">Prevotella sp. GTC17262</name>
    <dbReference type="NCBI Taxonomy" id="3236797"/>
    <lineage>
        <taxon>Bacteria</taxon>
        <taxon>Pseudomonadati</taxon>
        <taxon>Bacteroidota</taxon>
        <taxon>Bacteroidia</taxon>
        <taxon>Bacteroidales</taxon>
        <taxon>Prevotellaceae</taxon>
        <taxon>Prevotella</taxon>
    </lineage>
</organism>
<proteinExistence type="predicted"/>
<accession>A0AB33JNS3</accession>
<protein>
    <submittedName>
        <fullName evidence="1">Uncharacterized protein</fullName>
    </submittedName>
</protein>
<gene>
    <name evidence="1" type="ORF">GTC17262_12930</name>
</gene>
<reference evidence="1" key="1">
    <citation type="submission" date="2024-07" db="EMBL/GenBank/DDBJ databases">
        <title>Complete genome sequence of Prevotella sp. YM-2024 GTC17262.</title>
        <authorList>
            <person name="Hayashi M."/>
            <person name="Muto Y."/>
            <person name="Tanaka K."/>
            <person name="Niwa H."/>
        </authorList>
    </citation>
    <scope>NUCLEOTIDE SEQUENCE</scope>
    <source>
        <strain evidence="1">GTC17262</strain>
    </source>
</reference>
<dbReference type="AlphaFoldDB" id="A0AB33JNS3"/>
<sequence length="59" mass="6905">MDEKEKCCICGQEIKGVGNDPYPVREEGRCCQYCNYTVVLPERIRLSKQERYEQGKTDD</sequence>